<comment type="subcellular location">
    <subcellularLocation>
        <location evidence="2">Mitochondrion</location>
    </subcellularLocation>
</comment>
<evidence type="ECO:0000256" key="13">
    <source>
        <dbReference type="ARBA" id="ARBA00039862"/>
    </source>
</evidence>
<keyword evidence="7" id="KW-0808">Transferase</keyword>
<dbReference type="EC" id="2.6.1.40" evidence="12"/>
<comment type="catalytic activity">
    <reaction evidence="20">
        <text>(R)-3-amino-2-methylpropanoate + pyruvate = 2-methyl-3-oxopropanoate + L-alanine</text>
        <dbReference type="Rhea" id="RHEA:18393"/>
        <dbReference type="ChEBI" id="CHEBI:15361"/>
        <dbReference type="ChEBI" id="CHEBI:57700"/>
        <dbReference type="ChEBI" id="CHEBI:57731"/>
        <dbReference type="ChEBI" id="CHEBI:57972"/>
        <dbReference type="EC" id="2.6.1.40"/>
    </reaction>
    <physiologicalReaction direction="left-to-right" evidence="20">
        <dbReference type="Rhea" id="RHEA:18394"/>
    </physiologicalReaction>
</comment>
<evidence type="ECO:0000256" key="23">
    <source>
        <dbReference type="ARBA" id="ARBA00043758"/>
    </source>
</evidence>
<evidence type="ECO:0000256" key="37">
    <source>
        <dbReference type="ARBA" id="ARBA00049480"/>
    </source>
</evidence>
<dbReference type="GO" id="GO:0005739">
    <property type="term" value="C:mitochondrion"/>
    <property type="evidence" value="ECO:0007669"/>
    <property type="project" value="UniProtKB-SubCell"/>
</dbReference>
<comment type="function">
    <text evidence="38">Multifunctional aminotransferase with a broad substrate specificity. Catalyzes the conversion of glyoxylate to glycine using alanine as the amino donor. Catalyzes metabolism of not L- but the D-isomer of D-beta-aminoisobutyric acid to generate 2-methyl-3-oxopropanoate and alanine. Catalyzes the transfer of the amino group from beta-alanine to pyruvate to yield L-alanine and 3-oxopropanoate. Can metabolize NG-monomethyl-L-arginine (NMMA), asymmetric NG,NG-dimethyl-L-arginine (ADMA) and symmetric NG,N'G-dimethyl-L-arginine (SDMA). ADMA is a potent inhibitor of nitric-oxide (NO) synthase, and this activity provides mechanism through which the kidney regulates blood pressure.</text>
</comment>
<comment type="catalytic activity">
    <reaction evidence="23">
        <text>N(omega)-methyl-L-arginine + pyruvate = 5-(3-methylguanidino)-2-oxopentanoate + L-alanine</text>
        <dbReference type="Rhea" id="RHEA:77319"/>
        <dbReference type="ChEBI" id="CHEBI:15361"/>
        <dbReference type="ChEBI" id="CHEBI:57972"/>
        <dbReference type="ChEBI" id="CHEBI:114953"/>
        <dbReference type="ChEBI" id="CHEBI:197314"/>
    </reaction>
</comment>
<comment type="similarity">
    <text evidence="3 39">Belongs to the class-III pyridoxal-phosphate-dependent aminotransferase family.</text>
</comment>
<dbReference type="Gene3D" id="3.40.640.10">
    <property type="entry name" value="Type I PLP-dependent aspartate aminotransferase-like (Major domain)"/>
    <property type="match status" value="1"/>
</dbReference>
<evidence type="ECO:0000256" key="15">
    <source>
        <dbReference type="ARBA" id="ARBA00041845"/>
    </source>
</evidence>
<comment type="catalytic activity">
    <reaction evidence="22">
        <text>2-oxobutanoate + L-alanine = (2S)-2-aminobutanoate + pyruvate</text>
        <dbReference type="Rhea" id="RHEA:77355"/>
        <dbReference type="ChEBI" id="CHEBI:15361"/>
        <dbReference type="ChEBI" id="CHEBI:16763"/>
        <dbReference type="ChEBI" id="CHEBI:57972"/>
        <dbReference type="ChEBI" id="CHEBI:74359"/>
        <dbReference type="EC" id="2.6.1.44"/>
    </reaction>
</comment>
<comment type="catalytic activity">
    <reaction evidence="18">
        <text>N(omega),N(omega)-dimethyl-L-arginine + pyruvate = 5-(3,3-dimethylguanidino)-2-oxopentanoate + L-alanine</text>
        <dbReference type="Rhea" id="RHEA:77303"/>
        <dbReference type="ChEBI" id="CHEBI:15361"/>
        <dbReference type="ChEBI" id="CHEBI:57972"/>
        <dbReference type="ChEBI" id="CHEBI:58326"/>
        <dbReference type="ChEBI" id="CHEBI:197301"/>
    </reaction>
</comment>
<proteinExistence type="inferred from homology"/>
<evidence type="ECO:0000256" key="8">
    <source>
        <dbReference type="ARBA" id="ARBA00022898"/>
    </source>
</evidence>
<evidence type="ECO:0000256" key="11">
    <source>
        <dbReference type="ARBA" id="ARBA00033660"/>
    </source>
</evidence>
<evidence type="ECO:0000256" key="18">
    <source>
        <dbReference type="ARBA" id="ARBA00043669"/>
    </source>
</evidence>
<dbReference type="EMBL" id="VXIV02002126">
    <property type="protein sequence ID" value="KAF6027187.1"/>
    <property type="molecule type" value="Genomic_DNA"/>
</dbReference>
<evidence type="ECO:0000256" key="33">
    <source>
        <dbReference type="ARBA" id="ARBA00048500"/>
    </source>
</evidence>
<dbReference type="GO" id="GO:0016223">
    <property type="term" value="F:beta-alanine:pyruvate transaminase activity"/>
    <property type="evidence" value="ECO:0007669"/>
    <property type="project" value="UniProtKB-EC"/>
</dbReference>
<accession>A0A7J7JMD5</accession>
<protein>
    <recommendedName>
        <fullName evidence="13">Alanine--glyoxylate aminotransferase 2, mitochondrial</fullName>
        <ecNumber evidence="28">2.6.1.18</ecNumber>
        <ecNumber evidence="12">2.6.1.40</ecNumber>
        <ecNumber evidence="5">2.6.1.44</ecNumber>
    </recommendedName>
    <alternativeName>
        <fullName evidence="14">(R)-3-amino-2-methylpropionate--pyruvate transaminase</fullName>
    </alternativeName>
    <alternativeName>
        <fullName evidence="16">Beta-ALAAT II</fullName>
    </alternativeName>
    <alternativeName>
        <fullName evidence="17">Beta-alanine-pyruvate aminotransferase</fullName>
    </alternativeName>
    <alternativeName>
        <fullName evidence="30">D-3-aminoisobutyrate-pyruvate aminotransferase</fullName>
    </alternativeName>
    <alternativeName>
        <fullName evidence="15">D-AIBAT</fullName>
    </alternativeName>
    <alternativeName>
        <fullName evidence="29">D-beta-aminoisobutyrate-pyruvate aminotransferase</fullName>
    </alternativeName>
</protein>
<evidence type="ECO:0000256" key="20">
    <source>
        <dbReference type="ARBA" id="ARBA00043726"/>
    </source>
</evidence>
<dbReference type="GO" id="GO:0008453">
    <property type="term" value="F:alanine-glyoxylate transaminase activity"/>
    <property type="evidence" value="ECO:0007669"/>
    <property type="project" value="UniProtKB-EC"/>
</dbReference>
<evidence type="ECO:0000256" key="35">
    <source>
        <dbReference type="ARBA" id="ARBA00048760"/>
    </source>
</evidence>
<evidence type="ECO:0000256" key="17">
    <source>
        <dbReference type="ARBA" id="ARBA00042669"/>
    </source>
</evidence>
<keyword evidence="10" id="KW-0496">Mitochondrion</keyword>
<comment type="catalytic activity">
    <reaction evidence="37">
        <text>N(omega),N('omega)-dimethyl-L-arginine + glyoxylate = 5-(3,3'-dimethylguanidino)-2-oxopentanoate + glycine</text>
        <dbReference type="Rhea" id="RHEA:77315"/>
        <dbReference type="ChEBI" id="CHEBI:36655"/>
        <dbReference type="ChEBI" id="CHEBI:57305"/>
        <dbReference type="ChEBI" id="CHEBI:197308"/>
        <dbReference type="ChEBI" id="CHEBI:197310"/>
    </reaction>
</comment>
<comment type="catalytic activity">
    <reaction evidence="21">
        <text>N(omega),N(omega)-dimethyl-L-arginine + oxaloacetate = 5-(3,3-dimethylguanidino)-2-oxopentanoate + L-aspartate</text>
        <dbReference type="Rhea" id="RHEA:77343"/>
        <dbReference type="ChEBI" id="CHEBI:16452"/>
        <dbReference type="ChEBI" id="CHEBI:29991"/>
        <dbReference type="ChEBI" id="CHEBI:58326"/>
        <dbReference type="ChEBI" id="CHEBI:197301"/>
    </reaction>
</comment>
<comment type="catalytic activity">
    <reaction evidence="31">
        <text>N(omega),N(omega)-dimethyl-L-arginine + glyoxylate = 5-(3,3-dimethylguanidino)-2-oxopentanoate + glycine</text>
        <dbReference type="Rhea" id="RHEA:77311"/>
        <dbReference type="ChEBI" id="CHEBI:36655"/>
        <dbReference type="ChEBI" id="CHEBI:57305"/>
        <dbReference type="ChEBI" id="CHEBI:58326"/>
        <dbReference type="ChEBI" id="CHEBI:197301"/>
    </reaction>
</comment>
<keyword evidence="9" id="KW-0809">Transit peptide</keyword>
<dbReference type="GO" id="GO:0030170">
    <property type="term" value="F:pyridoxal phosphate binding"/>
    <property type="evidence" value="ECO:0007669"/>
    <property type="project" value="InterPro"/>
</dbReference>
<comment type="catalytic activity">
    <reaction evidence="19">
        <text>(2S)-2-aminobutanoate + glyoxylate = 2-oxobutanoate + glycine</text>
        <dbReference type="Rhea" id="RHEA:77339"/>
        <dbReference type="ChEBI" id="CHEBI:16763"/>
        <dbReference type="ChEBI" id="CHEBI:36655"/>
        <dbReference type="ChEBI" id="CHEBI:57305"/>
        <dbReference type="ChEBI" id="CHEBI:74359"/>
    </reaction>
</comment>
<evidence type="ECO:0000256" key="7">
    <source>
        <dbReference type="ARBA" id="ARBA00022679"/>
    </source>
</evidence>
<dbReference type="FunFam" id="3.40.640.10:FF:000055">
    <property type="entry name" value="Alanine--glyoxylate aminotransferase 2, mitochondrial"/>
    <property type="match status" value="1"/>
</dbReference>
<keyword evidence="6" id="KW-0032">Aminotransferase</keyword>
<evidence type="ECO:0000256" key="21">
    <source>
        <dbReference type="ARBA" id="ARBA00043749"/>
    </source>
</evidence>
<evidence type="ECO:0000256" key="27">
    <source>
        <dbReference type="ARBA" id="ARBA00043826"/>
    </source>
</evidence>
<dbReference type="InterPro" id="IPR015421">
    <property type="entry name" value="PyrdxlP-dep_Trfase_major"/>
</dbReference>
<name>A0A7J7JMD5_BUGNE</name>
<dbReference type="PANTHER" id="PTHR45688">
    <property type="match status" value="1"/>
</dbReference>
<comment type="catalytic activity">
    <reaction evidence="35">
        <text>N(omega)-methyl-L-arginine + glyoxylate = 5-(3-methylguanidino)-2-oxopentanoate + glycine</text>
        <dbReference type="Rhea" id="RHEA:77323"/>
        <dbReference type="ChEBI" id="CHEBI:36655"/>
        <dbReference type="ChEBI" id="CHEBI:57305"/>
        <dbReference type="ChEBI" id="CHEBI:114953"/>
        <dbReference type="ChEBI" id="CHEBI:197314"/>
    </reaction>
</comment>
<dbReference type="AlphaFoldDB" id="A0A7J7JMD5"/>
<dbReference type="OrthoDB" id="10261433at2759"/>
<keyword evidence="8 39" id="KW-0663">Pyridoxal phosphate</keyword>
<evidence type="ECO:0000256" key="19">
    <source>
        <dbReference type="ARBA" id="ARBA00043679"/>
    </source>
</evidence>
<comment type="catalytic activity">
    <reaction evidence="25">
        <text>N(omega),N('omega)-dimethyl-L-arginine + pyruvate = 5-(3,3'-dimethylguanidino)-2-oxopentanoate + L-alanine</text>
        <dbReference type="Rhea" id="RHEA:77307"/>
        <dbReference type="ChEBI" id="CHEBI:15361"/>
        <dbReference type="ChEBI" id="CHEBI:57972"/>
        <dbReference type="ChEBI" id="CHEBI:197308"/>
        <dbReference type="ChEBI" id="CHEBI:197310"/>
    </reaction>
</comment>
<sequence length="546" mass="60535">MNPKNSKSITFHEPEKSGCCKLRRLHIILICVVRPTFTIFSHRESYCKVVCTMLKMLSRVGFIRTMAVRSQSTASFIANMPPCDFVPEKYTGPSHDTMKQLRQNHLSSGQLTYYKDPISLCQGHMQYLYDLEGNRYLDMFAGIATVIAGHCHPKIQEATLSQMGKMWHSTNIYYHPSIHEYAEKLTSTLPDPLKVCYFVNSGSEANDLALLMARLYTGCMDTFVMRGAYHGASPITMGLTSLSTWFFNYPSASSIHKIRNADPYKGPYGGKACRDSVVQADRSCDCQPGQCMASEQYLEEVKDALTYCAPKDKIGAFFAESIQGVNGTMQFPKGFIKGAVEQVRARGGVAILDEVQTGFGRTGEHFWGFQGHDVIPDMVVMAKGIANGYPMGAVVTTKEIASVLSRALHFNTFGGNPVACTVASSVIDVIKEDKLQENAQQLGSYFLLELAKLRDEFEIVGDVRGKGFMIGVELVADKESKVTLPADQVGAIFEDMKEMRVLNGKGGVFGNVMRFKPPMCVTKADVDYTVAAFRQALTNHRERQAK</sequence>
<comment type="catalytic activity">
    <reaction evidence="33">
        <text>2-oxohexanoate + N(omega),N(omega)-dimethyl-L-arginine = L-2-aminohexanoate + 5-(3,3-dimethylguanidino)-2-oxopentanoate</text>
        <dbReference type="Rhea" id="RHEA:77363"/>
        <dbReference type="ChEBI" id="CHEBI:35177"/>
        <dbReference type="ChEBI" id="CHEBI:58326"/>
        <dbReference type="ChEBI" id="CHEBI:58455"/>
        <dbReference type="ChEBI" id="CHEBI:197301"/>
    </reaction>
</comment>
<dbReference type="GO" id="GO:0047305">
    <property type="term" value="F:(R)-3-amino-2-methylpropionate-pyruvate transaminase activity"/>
    <property type="evidence" value="ECO:0007669"/>
    <property type="project" value="UniProtKB-EC"/>
</dbReference>
<dbReference type="GO" id="GO:0019481">
    <property type="term" value="P:L-alanine catabolic process, by transamination"/>
    <property type="evidence" value="ECO:0007669"/>
    <property type="project" value="TreeGrafter"/>
</dbReference>
<evidence type="ECO:0000256" key="39">
    <source>
        <dbReference type="RuleBase" id="RU003560"/>
    </source>
</evidence>
<comment type="caution">
    <text evidence="40">The sequence shown here is derived from an EMBL/GenBank/DDBJ whole genome shotgun (WGS) entry which is preliminary data.</text>
</comment>
<evidence type="ECO:0000256" key="10">
    <source>
        <dbReference type="ARBA" id="ARBA00023128"/>
    </source>
</evidence>
<dbReference type="InterPro" id="IPR015424">
    <property type="entry name" value="PyrdxlP-dep_Trfase"/>
</dbReference>
<comment type="catalytic activity">
    <reaction evidence="36">
        <text>oxaloacetate + L-alanine = L-aspartate + pyruvate</text>
        <dbReference type="Rhea" id="RHEA:77347"/>
        <dbReference type="ChEBI" id="CHEBI:15361"/>
        <dbReference type="ChEBI" id="CHEBI:16452"/>
        <dbReference type="ChEBI" id="CHEBI:29991"/>
        <dbReference type="ChEBI" id="CHEBI:57972"/>
    </reaction>
</comment>
<evidence type="ECO:0000256" key="38">
    <source>
        <dbReference type="ARBA" id="ARBA00058068"/>
    </source>
</evidence>
<evidence type="ECO:0000256" key="25">
    <source>
        <dbReference type="ARBA" id="ARBA00043798"/>
    </source>
</evidence>
<keyword evidence="41" id="KW-1185">Reference proteome</keyword>
<organism evidence="40 41">
    <name type="scientific">Bugula neritina</name>
    <name type="common">Brown bryozoan</name>
    <name type="synonym">Sertularia neritina</name>
    <dbReference type="NCBI Taxonomy" id="10212"/>
    <lineage>
        <taxon>Eukaryota</taxon>
        <taxon>Metazoa</taxon>
        <taxon>Spiralia</taxon>
        <taxon>Lophotrochozoa</taxon>
        <taxon>Bryozoa</taxon>
        <taxon>Gymnolaemata</taxon>
        <taxon>Cheilostomatida</taxon>
        <taxon>Flustrina</taxon>
        <taxon>Buguloidea</taxon>
        <taxon>Bugulidae</taxon>
        <taxon>Bugula</taxon>
    </lineage>
</organism>
<evidence type="ECO:0000256" key="4">
    <source>
        <dbReference type="ARBA" id="ARBA00011881"/>
    </source>
</evidence>
<comment type="catalytic activity">
    <reaction evidence="27">
        <text>2-oxopentanoate + N(omega),N(omega)-dimethyl-L-arginine = 5-(3,3-dimethylguanidino)-2-oxopentanoate + L-2-aminopentanoate</text>
        <dbReference type="Rhea" id="RHEA:77359"/>
        <dbReference type="ChEBI" id="CHEBI:28644"/>
        <dbReference type="ChEBI" id="CHEBI:58326"/>
        <dbReference type="ChEBI" id="CHEBI:58441"/>
        <dbReference type="ChEBI" id="CHEBI:197301"/>
    </reaction>
</comment>
<comment type="catalytic activity">
    <reaction evidence="26">
        <text>3-oxopropanoate + L-alanine = beta-alanine + pyruvate</text>
        <dbReference type="Rhea" id="RHEA:14077"/>
        <dbReference type="ChEBI" id="CHEBI:15361"/>
        <dbReference type="ChEBI" id="CHEBI:33190"/>
        <dbReference type="ChEBI" id="CHEBI:57966"/>
        <dbReference type="ChEBI" id="CHEBI:57972"/>
        <dbReference type="EC" id="2.6.1.18"/>
    </reaction>
    <physiologicalReaction direction="right-to-left" evidence="26">
        <dbReference type="Rhea" id="RHEA:14079"/>
    </physiologicalReaction>
</comment>
<reference evidence="40" key="1">
    <citation type="submission" date="2020-06" db="EMBL/GenBank/DDBJ databases">
        <title>Draft genome of Bugula neritina, a colonial animal packing powerful symbionts and potential medicines.</title>
        <authorList>
            <person name="Rayko M."/>
        </authorList>
    </citation>
    <scope>NUCLEOTIDE SEQUENCE [LARGE SCALE GENOMIC DNA]</scope>
    <source>
        <strain evidence="40">Kwan_BN1</strain>
    </source>
</reference>
<evidence type="ECO:0000256" key="22">
    <source>
        <dbReference type="ARBA" id="ARBA00043751"/>
    </source>
</evidence>
<dbReference type="CDD" id="cd00610">
    <property type="entry name" value="OAT_like"/>
    <property type="match status" value="1"/>
</dbReference>
<evidence type="ECO:0000313" key="41">
    <source>
        <dbReference type="Proteomes" id="UP000593567"/>
    </source>
</evidence>
<evidence type="ECO:0000256" key="28">
    <source>
        <dbReference type="ARBA" id="ARBA00044055"/>
    </source>
</evidence>
<comment type="cofactor">
    <cofactor evidence="1">
        <name>pyridoxal 5'-phosphate</name>
        <dbReference type="ChEBI" id="CHEBI:597326"/>
    </cofactor>
</comment>
<dbReference type="EC" id="2.6.1.18" evidence="28"/>
<comment type="catalytic activity">
    <reaction evidence="34">
        <text>N(omega),N(omega)-dimethyl-L-arginine + 2-oxobutanoate = 5-(3,3-dimethylguanidino)-2-oxopentanoate + (2S)-2-aminobutanoate</text>
        <dbReference type="Rhea" id="RHEA:77351"/>
        <dbReference type="ChEBI" id="CHEBI:16763"/>
        <dbReference type="ChEBI" id="CHEBI:58326"/>
        <dbReference type="ChEBI" id="CHEBI:74359"/>
        <dbReference type="ChEBI" id="CHEBI:197301"/>
    </reaction>
</comment>
<evidence type="ECO:0000256" key="2">
    <source>
        <dbReference type="ARBA" id="ARBA00004173"/>
    </source>
</evidence>
<dbReference type="PANTHER" id="PTHR45688:SF3">
    <property type="entry name" value="ALANINE--GLYOXYLATE AMINOTRANSFERASE 2, MITOCHONDRIAL"/>
    <property type="match status" value="1"/>
</dbReference>
<evidence type="ECO:0000256" key="29">
    <source>
        <dbReference type="ARBA" id="ARBA00044257"/>
    </source>
</evidence>
<evidence type="ECO:0000256" key="1">
    <source>
        <dbReference type="ARBA" id="ARBA00001933"/>
    </source>
</evidence>
<evidence type="ECO:0000256" key="3">
    <source>
        <dbReference type="ARBA" id="ARBA00008954"/>
    </source>
</evidence>
<evidence type="ECO:0000256" key="12">
    <source>
        <dbReference type="ARBA" id="ARBA00039130"/>
    </source>
</evidence>
<evidence type="ECO:0000256" key="32">
    <source>
        <dbReference type="ARBA" id="ARBA00048264"/>
    </source>
</evidence>
<evidence type="ECO:0000256" key="30">
    <source>
        <dbReference type="ARBA" id="ARBA00044258"/>
    </source>
</evidence>
<dbReference type="Gene3D" id="3.90.1150.10">
    <property type="entry name" value="Aspartate Aminotransferase, domain 1"/>
    <property type="match status" value="1"/>
</dbReference>
<comment type="catalytic activity">
    <reaction evidence="11">
        <text>glyoxylate + L-alanine = glycine + pyruvate</text>
        <dbReference type="Rhea" id="RHEA:24248"/>
        <dbReference type="ChEBI" id="CHEBI:15361"/>
        <dbReference type="ChEBI" id="CHEBI:36655"/>
        <dbReference type="ChEBI" id="CHEBI:57305"/>
        <dbReference type="ChEBI" id="CHEBI:57972"/>
        <dbReference type="EC" id="2.6.1.44"/>
    </reaction>
    <physiologicalReaction direction="left-to-right" evidence="11">
        <dbReference type="Rhea" id="RHEA:24249"/>
    </physiologicalReaction>
</comment>
<dbReference type="Proteomes" id="UP000593567">
    <property type="component" value="Unassembled WGS sequence"/>
</dbReference>
<evidence type="ECO:0000256" key="24">
    <source>
        <dbReference type="ARBA" id="ARBA00043777"/>
    </source>
</evidence>
<comment type="subunit">
    <text evidence="4">Homotetramer.</text>
</comment>
<evidence type="ECO:0000256" key="5">
    <source>
        <dbReference type="ARBA" id="ARBA00013049"/>
    </source>
</evidence>
<evidence type="ECO:0000256" key="36">
    <source>
        <dbReference type="ARBA" id="ARBA00048916"/>
    </source>
</evidence>
<evidence type="ECO:0000256" key="14">
    <source>
        <dbReference type="ARBA" id="ARBA00041662"/>
    </source>
</evidence>
<dbReference type="InterPro" id="IPR015422">
    <property type="entry name" value="PyrdxlP-dep_Trfase_small"/>
</dbReference>
<evidence type="ECO:0000313" key="40">
    <source>
        <dbReference type="EMBL" id="KAF6027187.1"/>
    </source>
</evidence>
<dbReference type="InterPro" id="IPR005814">
    <property type="entry name" value="Aminotrans_3"/>
</dbReference>
<gene>
    <name evidence="40" type="ORF">EB796_014508</name>
</gene>
<evidence type="ECO:0000256" key="6">
    <source>
        <dbReference type="ARBA" id="ARBA00022576"/>
    </source>
</evidence>
<dbReference type="Pfam" id="PF00202">
    <property type="entry name" value="Aminotran_3"/>
    <property type="match status" value="1"/>
</dbReference>
<evidence type="ECO:0000256" key="31">
    <source>
        <dbReference type="ARBA" id="ARBA00047892"/>
    </source>
</evidence>
<evidence type="ECO:0000256" key="16">
    <source>
        <dbReference type="ARBA" id="ARBA00042611"/>
    </source>
</evidence>
<evidence type="ECO:0000256" key="9">
    <source>
        <dbReference type="ARBA" id="ARBA00022946"/>
    </source>
</evidence>
<comment type="catalytic activity">
    <reaction evidence="24">
        <text>L-ornithine + pyruvate = 5-amino-2-oxopentanoate + L-alanine</text>
        <dbReference type="Rhea" id="RHEA:77327"/>
        <dbReference type="ChEBI" id="CHEBI:15361"/>
        <dbReference type="ChEBI" id="CHEBI:46911"/>
        <dbReference type="ChEBI" id="CHEBI:57972"/>
        <dbReference type="ChEBI" id="CHEBI:58802"/>
    </reaction>
</comment>
<dbReference type="GO" id="GO:0009436">
    <property type="term" value="P:glyoxylate catabolic process"/>
    <property type="evidence" value="ECO:0007669"/>
    <property type="project" value="TreeGrafter"/>
</dbReference>
<dbReference type="EC" id="2.6.1.44" evidence="5"/>
<dbReference type="SUPFAM" id="SSF53383">
    <property type="entry name" value="PLP-dependent transferases"/>
    <property type="match status" value="1"/>
</dbReference>
<comment type="catalytic activity">
    <reaction evidence="32">
        <text>L-ornithine + glyoxylate = 5-amino-2-oxopentanoate + glycine</text>
        <dbReference type="Rhea" id="RHEA:77331"/>
        <dbReference type="ChEBI" id="CHEBI:36655"/>
        <dbReference type="ChEBI" id="CHEBI:46911"/>
        <dbReference type="ChEBI" id="CHEBI:57305"/>
        <dbReference type="ChEBI" id="CHEBI:58802"/>
    </reaction>
</comment>
<evidence type="ECO:0000256" key="34">
    <source>
        <dbReference type="ARBA" id="ARBA00048560"/>
    </source>
</evidence>
<evidence type="ECO:0000256" key="26">
    <source>
        <dbReference type="ARBA" id="ARBA00043825"/>
    </source>
</evidence>